<dbReference type="EMBL" id="CM042017">
    <property type="protein sequence ID" value="KAI3688950.1"/>
    <property type="molecule type" value="Genomic_DNA"/>
</dbReference>
<protein>
    <submittedName>
        <fullName evidence="1">Uncharacterized protein</fullName>
    </submittedName>
</protein>
<comment type="caution">
    <text evidence="1">The sequence shown here is derived from an EMBL/GenBank/DDBJ whole genome shotgun (WGS) entry which is preliminary data.</text>
</comment>
<reference evidence="1 2" key="2">
    <citation type="journal article" date="2022" name="Mol. Ecol. Resour.">
        <title>The genomes of chicory, endive, great burdock and yacon provide insights into Asteraceae paleo-polyploidization history and plant inulin production.</title>
        <authorList>
            <person name="Fan W."/>
            <person name="Wang S."/>
            <person name="Wang H."/>
            <person name="Wang A."/>
            <person name="Jiang F."/>
            <person name="Liu H."/>
            <person name="Zhao H."/>
            <person name="Xu D."/>
            <person name="Zhang Y."/>
        </authorList>
    </citation>
    <scope>NUCLEOTIDE SEQUENCE [LARGE SCALE GENOMIC DNA]</scope>
    <source>
        <strain evidence="2">cv. Punajuju</strain>
        <tissue evidence="1">Leaves</tissue>
    </source>
</reference>
<proteinExistence type="predicted"/>
<reference evidence="2" key="1">
    <citation type="journal article" date="2022" name="Mol. Ecol. Resour.">
        <title>The genomes of chicory, endive, great burdock and yacon provide insights into Asteraceae palaeo-polyploidization history and plant inulin production.</title>
        <authorList>
            <person name="Fan W."/>
            <person name="Wang S."/>
            <person name="Wang H."/>
            <person name="Wang A."/>
            <person name="Jiang F."/>
            <person name="Liu H."/>
            <person name="Zhao H."/>
            <person name="Xu D."/>
            <person name="Zhang Y."/>
        </authorList>
    </citation>
    <scope>NUCLEOTIDE SEQUENCE [LARGE SCALE GENOMIC DNA]</scope>
    <source>
        <strain evidence="2">cv. Punajuju</strain>
    </source>
</reference>
<evidence type="ECO:0000313" key="2">
    <source>
        <dbReference type="Proteomes" id="UP001055811"/>
    </source>
</evidence>
<organism evidence="1 2">
    <name type="scientific">Cichorium intybus</name>
    <name type="common">Chicory</name>
    <dbReference type="NCBI Taxonomy" id="13427"/>
    <lineage>
        <taxon>Eukaryota</taxon>
        <taxon>Viridiplantae</taxon>
        <taxon>Streptophyta</taxon>
        <taxon>Embryophyta</taxon>
        <taxon>Tracheophyta</taxon>
        <taxon>Spermatophyta</taxon>
        <taxon>Magnoliopsida</taxon>
        <taxon>eudicotyledons</taxon>
        <taxon>Gunneridae</taxon>
        <taxon>Pentapetalae</taxon>
        <taxon>asterids</taxon>
        <taxon>campanulids</taxon>
        <taxon>Asterales</taxon>
        <taxon>Asteraceae</taxon>
        <taxon>Cichorioideae</taxon>
        <taxon>Cichorieae</taxon>
        <taxon>Cichoriinae</taxon>
        <taxon>Cichorium</taxon>
    </lineage>
</organism>
<sequence>MPSKLSDDPLTMADLLVKSPIEALFVIFFLVLCLFFSSLLVIEMGSHNYGSSSSSDLSKDCGLFVRIDDEDIKFYKEKLMESHEKNKVLEKDNKDLHRKNIELEKENNDMYNRNIDLEDKLMKANMESLKKNKLTDLVNIKIILFGVVVFVIFNSMY</sequence>
<dbReference type="Proteomes" id="UP001055811">
    <property type="component" value="Linkage Group LG09"/>
</dbReference>
<evidence type="ECO:0000313" key="1">
    <source>
        <dbReference type="EMBL" id="KAI3688950.1"/>
    </source>
</evidence>
<name>A0ACB8YV46_CICIN</name>
<accession>A0ACB8YV46</accession>
<gene>
    <name evidence="1" type="ORF">L2E82_46896</name>
</gene>
<keyword evidence="2" id="KW-1185">Reference proteome</keyword>